<reference evidence="5" key="1">
    <citation type="submission" date="2020-07" db="EMBL/GenBank/DDBJ databases">
        <title>Complete genome sequencing of Coprobacter sp. strain 2CBH44.</title>
        <authorList>
            <person name="Sakamoto M."/>
            <person name="Murakami T."/>
            <person name="Mori H."/>
        </authorList>
    </citation>
    <scope>NUCLEOTIDE SEQUENCE [LARGE SCALE GENOMIC DNA]</scope>
    <source>
        <strain evidence="5">2CBH44</strain>
    </source>
</reference>
<evidence type="ECO:0000259" key="2">
    <source>
        <dbReference type="Pfam" id="PF13320"/>
    </source>
</evidence>
<name>A0A7G1I0R1_9BACT</name>
<proteinExistence type="predicted"/>
<feature type="domain" description="Glycoside hydrolase 123 N-terminal" evidence="3">
    <location>
        <begin position="57"/>
        <end position="199"/>
    </location>
</feature>
<sequence length="587" mass="67911">MKTLSIICFFILSLTNNIIAQDKEKYPLGDYSELTDTKPHDSNIFWNKQAALPQLKWGSTDIRYSKLNIPVETKGSLWKAKAWKGERINAQAVLWSAKELKDVQISVSELTNGSDIIPTSSITTNFVRYVMTDELNKDKKGGCSHRPNKAEWDSSLVADPLDIVKIRDVQARSTQPIWVNIWVPQNTKTGKYKGTLSVSGTNFSPMKLKIEVEVLNHTLPSPEDWKFHLDLWQNPYAVARYYQVPLWSQKHFEAMRPIMKKLADAGQKVITATIMHKPWNGQTLDLFNSMVTKIKKIDGTWSYDYTVFDKWVDFMMNEIGINQQINCYTLIPWALQFDYYDQATNTIKYINAKPGDKHYSDYWGNFLTDFSRHLRQKGWFEKTTIAMDERALDAMQEALKIIKKADPEFKVSLAGNYHTEIESDLYDYCLAFGHNFPKDTKNSRSQKNKKSTVYTCCTEAIPNVFTFSPPAEATWLGWHVAAGNYDGYLRWAYNSWPEDPLRDSRFHTWAAGDCFLIYPGFRSSIRMERLIEGIQDCEKIWILQKKITNKKQLEKLNKIVSQFTPEGLTQKEVTQMVNEARKVLNSF</sequence>
<gene>
    <name evidence="4" type="ORF">Cop2CBH44_30050</name>
</gene>
<dbReference type="Pfam" id="PF13320">
    <property type="entry name" value="GH123_cat"/>
    <property type="match status" value="1"/>
</dbReference>
<keyword evidence="1" id="KW-0732">Signal</keyword>
<dbReference type="InterPro" id="IPR025150">
    <property type="entry name" value="GH123_cat"/>
</dbReference>
<feature type="signal peptide" evidence="1">
    <location>
        <begin position="1"/>
        <end position="20"/>
    </location>
</feature>
<dbReference type="InterPro" id="IPR053850">
    <property type="entry name" value="Glyco_hydro_123_N_2"/>
</dbReference>
<feature type="chain" id="PRO_5028963172" evidence="1">
    <location>
        <begin position="21"/>
        <end position="587"/>
    </location>
</feature>
<evidence type="ECO:0000256" key="1">
    <source>
        <dbReference type="SAM" id="SignalP"/>
    </source>
</evidence>
<dbReference type="InterPro" id="IPR017853">
    <property type="entry name" value="GH"/>
</dbReference>
<feature type="domain" description="Glycoside hydrolase 123 catalytic" evidence="2">
    <location>
        <begin position="232"/>
        <end position="543"/>
    </location>
</feature>
<organism evidence="4 5">
    <name type="scientific">Coprobacter secundus subsp. similis</name>
    <dbReference type="NCBI Taxonomy" id="2751153"/>
    <lineage>
        <taxon>Bacteria</taxon>
        <taxon>Pseudomonadati</taxon>
        <taxon>Bacteroidota</taxon>
        <taxon>Bacteroidia</taxon>
        <taxon>Bacteroidales</taxon>
        <taxon>Barnesiellaceae</taxon>
        <taxon>Coprobacter</taxon>
    </lineage>
</organism>
<evidence type="ECO:0000259" key="3">
    <source>
        <dbReference type="Pfam" id="PF22680"/>
    </source>
</evidence>
<dbReference type="Pfam" id="PF22680">
    <property type="entry name" value="Glyco_hydro_123_N_2"/>
    <property type="match status" value="1"/>
</dbReference>
<dbReference type="RefSeq" id="WP_021930977.1">
    <property type="nucleotide sequence ID" value="NZ_AP023322.1"/>
</dbReference>
<evidence type="ECO:0000313" key="4">
    <source>
        <dbReference type="EMBL" id="BCI64652.1"/>
    </source>
</evidence>
<dbReference type="Proteomes" id="UP000594042">
    <property type="component" value="Chromosome"/>
</dbReference>
<evidence type="ECO:0000313" key="5">
    <source>
        <dbReference type="Proteomes" id="UP000594042"/>
    </source>
</evidence>
<dbReference type="EMBL" id="AP023322">
    <property type="protein sequence ID" value="BCI64652.1"/>
    <property type="molecule type" value="Genomic_DNA"/>
</dbReference>
<keyword evidence="5" id="KW-1185">Reference proteome</keyword>
<dbReference type="AlphaFoldDB" id="A0A7G1I0R1"/>
<protein>
    <submittedName>
        <fullName evidence="4">Uncharacterized protein</fullName>
    </submittedName>
</protein>
<dbReference type="SUPFAM" id="SSF51445">
    <property type="entry name" value="(Trans)glycosidases"/>
    <property type="match status" value="1"/>
</dbReference>
<accession>A0A7G1I0R1</accession>
<dbReference type="KEGG" id="copr:Cop2CBH44_30050"/>